<dbReference type="GO" id="GO:0005794">
    <property type="term" value="C:Golgi apparatus"/>
    <property type="evidence" value="ECO:0007669"/>
    <property type="project" value="TreeGrafter"/>
</dbReference>
<dbReference type="InterPro" id="IPR027417">
    <property type="entry name" value="P-loop_NTPase"/>
</dbReference>
<feature type="binding site" evidence="3">
    <location>
        <begin position="277"/>
        <end position="280"/>
    </location>
    <ligand>
        <name>GTP</name>
        <dbReference type="ChEBI" id="CHEBI:37565"/>
    </ligand>
</feature>
<feature type="region of interest" description="Disordered" evidence="4">
    <location>
        <begin position="307"/>
        <end position="359"/>
    </location>
</feature>
<feature type="compositionally biased region" description="Pro residues" evidence="4">
    <location>
        <begin position="93"/>
        <end position="110"/>
    </location>
</feature>
<organism evidence="5 6">
    <name type="scientific">Novymonas esmeraldas</name>
    <dbReference type="NCBI Taxonomy" id="1808958"/>
    <lineage>
        <taxon>Eukaryota</taxon>
        <taxon>Discoba</taxon>
        <taxon>Euglenozoa</taxon>
        <taxon>Kinetoplastea</taxon>
        <taxon>Metakinetoplastina</taxon>
        <taxon>Trypanosomatida</taxon>
        <taxon>Trypanosomatidae</taxon>
        <taxon>Novymonas</taxon>
    </lineage>
</organism>
<dbReference type="Pfam" id="PF00025">
    <property type="entry name" value="Arf"/>
    <property type="match status" value="1"/>
</dbReference>
<evidence type="ECO:0000256" key="4">
    <source>
        <dbReference type="SAM" id="MobiDB-lite"/>
    </source>
</evidence>
<sequence length="405" mass="43288">MLHFAAGVYKGLFSTPEYNVLIVGRECAGKSTLLEQLKFLYTPSTQKQEVDAVREERQQQQAPSAAQPSRSGGDDGASTQGGEAGESSRGAPSTPPTPGRRRAPLPPGTPIPASAAHLAHKRIRPTVGLNYAVVQHRFSPPVAVVARVARAKLPSRTVATLPPPPAEVLMVQRERQQAVMANPPCAATTRVVLRDLGGQSALRELWEKYYPQSQALVYVVDSTLPFRLSSAAAPTSQPRDHFSMRELEDVYQQDRQLLARLLQHPLLRGVPVLLLSNKTDEAAHVPLTALQEALQLADMAADPHFYVAQNGGDGEDVDAESSNDGGGGQASTRQPSAAPTTASVPLSRHCTRSDEAQRKVGESGFGEIAMRVMEVSALDGVGVAGAMDWVVAQLLHDARTVDGDA</sequence>
<feature type="region of interest" description="Disordered" evidence="4">
    <location>
        <begin position="48"/>
        <end position="113"/>
    </location>
</feature>
<dbReference type="InterPro" id="IPR006689">
    <property type="entry name" value="Small_GTPase_ARF/SAR"/>
</dbReference>
<evidence type="ECO:0000256" key="2">
    <source>
        <dbReference type="ARBA" id="ARBA00023134"/>
    </source>
</evidence>
<dbReference type="GO" id="GO:0034067">
    <property type="term" value="P:protein localization to Golgi apparatus"/>
    <property type="evidence" value="ECO:0007669"/>
    <property type="project" value="TreeGrafter"/>
</dbReference>
<dbReference type="GO" id="GO:0005525">
    <property type="term" value="F:GTP binding"/>
    <property type="evidence" value="ECO:0007669"/>
    <property type="project" value="UniProtKB-KW"/>
</dbReference>
<keyword evidence="1 3" id="KW-0547">Nucleotide-binding</keyword>
<keyword evidence="2 3" id="KW-0342">GTP-binding</keyword>
<dbReference type="SUPFAM" id="SSF52540">
    <property type="entry name" value="P-loop containing nucleoside triphosphate hydrolases"/>
    <property type="match status" value="1"/>
</dbReference>
<feature type="compositionally biased region" description="Polar residues" evidence="4">
    <location>
        <begin position="330"/>
        <end position="344"/>
    </location>
</feature>
<protein>
    <submittedName>
        <fullName evidence="5">ADP-ribosylation factor family</fullName>
    </submittedName>
</protein>
<proteinExistence type="predicted"/>
<dbReference type="EMBL" id="JAECZO010000035">
    <property type="protein sequence ID" value="KAK7194333.1"/>
    <property type="molecule type" value="Genomic_DNA"/>
</dbReference>
<name>A0AAW0EJT5_9TRYP</name>
<dbReference type="AlphaFoldDB" id="A0AAW0EJT5"/>
<dbReference type="InterPro" id="IPR024156">
    <property type="entry name" value="Small_GTPase_ARF"/>
</dbReference>
<dbReference type="Proteomes" id="UP001430356">
    <property type="component" value="Unassembled WGS sequence"/>
</dbReference>
<dbReference type="PANTHER" id="PTHR45909">
    <property type="entry name" value="ADP-RIBOSYLATION FACTOR-RELATED PROTEIN 1"/>
    <property type="match status" value="1"/>
</dbReference>
<dbReference type="GO" id="GO:0043001">
    <property type="term" value="P:Golgi to plasma membrane protein transport"/>
    <property type="evidence" value="ECO:0007669"/>
    <property type="project" value="TreeGrafter"/>
</dbReference>
<gene>
    <name evidence="5" type="ORF">NESM_000348500</name>
</gene>
<evidence type="ECO:0000313" key="5">
    <source>
        <dbReference type="EMBL" id="KAK7194333.1"/>
    </source>
</evidence>
<dbReference type="PANTHER" id="PTHR45909:SF1">
    <property type="entry name" value="ADP-RIBOSYLATION FACTOR-RELATED PROTEIN 1"/>
    <property type="match status" value="1"/>
</dbReference>
<evidence type="ECO:0000256" key="3">
    <source>
        <dbReference type="PIRSR" id="PIRSR606689-1"/>
    </source>
</evidence>
<keyword evidence="6" id="KW-1185">Reference proteome</keyword>
<feature type="binding site" evidence="3">
    <location>
        <position position="198"/>
    </location>
    <ligand>
        <name>GTP</name>
        <dbReference type="ChEBI" id="CHEBI:37565"/>
    </ligand>
</feature>
<evidence type="ECO:0000313" key="6">
    <source>
        <dbReference type="Proteomes" id="UP001430356"/>
    </source>
</evidence>
<dbReference type="Gene3D" id="3.40.50.300">
    <property type="entry name" value="P-loop containing nucleotide triphosphate hydrolases"/>
    <property type="match status" value="1"/>
</dbReference>
<feature type="compositionally biased region" description="Basic and acidic residues" evidence="4">
    <location>
        <begin position="48"/>
        <end position="58"/>
    </location>
</feature>
<evidence type="ECO:0000256" key="1">
    <source>
        <dbReference type="ARBA" id="ARBA00022741"/>
    </source>
</evidence>
<dbReference type="GO" id="GO:0003924">
    <property type="term" value="F:GTPase activity"/>
    <property type="evidence" value="ECO:0007669"/>
    <property type="project" value="InterPro"/>
</dbReference>
<reference evidence="5 6" key="1">
    <citation type="journal article" date="2021" name="MBio">
        <title>A New Model Trypanosomatid, Novymonas esmeraldas: Genomic Perception of Its 'Candidatus Pandoraea novymonadis' Endosymbiont.</title>
        <authorList>
            <person name="Zakharova A."/>
            <person name="Saura A."/>
            <person name="Butenko A."/>
            <person name="Podesvova L."/>
            <person name="Warmusova S."/>
            <person name="Kostygov A.Y."/>
            <person name="Nenarokova A."/>
            <person name="Lukes J."/>
            <person name="Opperdoes F.R."/>
            <person name="Yurchenko V."/>
        </authorList>
    </citation>
    <scope>NUCLEOTIDE SEQUENCE [LARGE SCALE GENOMIC DNA]</scope>
    <source>
        <strain evidence="5 6">E262AT.01</strain>
    </source>
</reference>
<dbReference type="PROSITE" id="PS51417">
    <property type="entry name" value="ARF"/>
    <property type="match status" value="1"/>
</dbReference>
<dbReference type="GO" id="GO:0006886">
    <property type="term" value="P:intracellular protein transport"/>
    <property type="evidence" value="ECO:0007669"/>
    <property type="project" value="TreeGrafter"/>
</dbReference>
<comment type="caution">
    <text evidence="5">The sequence shown here is derived from an EMBL/GenBank/DDBJ whole genome shotgun (WGS) entry which is preliminary data.</text>
</comment>
<feature type="compositionally biased region" description="Low complexity" evidence="4">
    <location>
        <begin position="59"/>
        <end position="71"/>
    </location>
</feature>
<accession>A0AAW0EJT5</accession>